<feature type="compositionally biased region" description="Polar residues" evidence="1">
    <location>
        <begin position="14"/>
        <end position="38"/>
    </location>
</feature>
<dbReference type="AlphaFoldDB" id="A0A0M3J6H8"/>
<sequence length="117" mass="12539">MSVTKKDLEKKQTLTKTVSAALSTKTKPGVTEQTQESIVANARANEKPNEKAKKSENERSSKAKAEEGKATDAVAETSQIRPALTNEPSAKDDLPLPEPGDIIDTTQLSTSVRVSCN</sequence>
<feature type="region of interest" description="Disordered" evidence="1">
    <location>
        <begin position="1"/>
        <end position="117"/>
    </location>
</feature>
<reference evidence="2 3" key="2">
    <citation type="submission" date="2018-11" db="EMBL/GenBank/DDBJ databases">
        <authorList>
            <consortium name="Pathogen Informatics"/>
        </authorList>
    </citation>
    <scope>NUCLEOTIDE SEQUENCE [LARGE SCALE GENOMIC DNA]</scope>
</reference>
<organism evidence="4">
    <name type="scientific">Anisakis simplex</name>
    <name type="common">Herring worm</name>
    <dbReference type="NCBI Taxonomy" id="6269"/>
    <lineage>
        <taxon>Eukaryota</taxon>
        <taxon>Metazoa</taxon>
        <taxon>Ecdysozoa</taxon>
        <taxon>Nematoda</taxon>
        <taxon>Chromadorea</taxon>
        <taxon>Rhabditida</taxon>
        <taxon>Spirurina</taxon>
        <taxon>Ascaridomorpha</taxon>
        <taxon>Ascaridoidea</taxon>
        <taxon>Anisakidae</taxon>
        <taxon>Anisakis</taxon>
        <taxon>Anisakis simplex complex</taxon>
    </lineage>
</organism>
<proteinExistence type="predicted"/>
<dbReference type="WBParaSite" id="ASIM_0000316401-mRNA-1">
    <property type="protein sequence ID" value="ASIM_0000316401-mRNA-1"/>
    <property type="gene ID" value="ASIM_0000316401"/>
</dbReference>
<evidence type="ECO:0000313" key="4">
    <source>
        <dbReference type="WBParaSite" id="ASIM_0000316401-mRNA-1"/>
    </source>
</evidence>
<keyword evidence="3" id="KW-1185">Reference proteome</keyword>
<feature type="compositionally biased region" description="Polar residues" evidence="1">
    <location>
        <begin position="104"/>
        <end position="117"/>
    </location>
</feature>
<gene>
    <name evidence="2" type="ORF">ASIM_LOCUS3011</name>
</gene>
<accession>A0A0M3J6H8</accession>
<evidence type="ECO:0000313" key="3">
    <source>
        <dbReference type="Proteomes" id="UP000267096"/>
    </source>
</evidence>
<protein>
    <submittedName>
        <fullName evidence="2 4">Uncharacterized protein</fullName>
    </submittedName>
</protein>
<evidence type="ECO:0000256" key="1">
    <source>
        <dbReference type="SAM" id="MobiDB-lite"/>
    </source>
</evidence>
<feature type="compositionally biased region" description="Basic and acidic residues" evidence="1">
    <location>
        <begin position="44"/>
        <end position="70"/>
    </location>
</feature>
<dbReference type="EMBL" id="UYRR01004390">
    <property type="protein sequence ID" value="VDK21009.1"/>
    <property type="molecule type" value="Genomic_DNA"/>
</dbReference>
<reference evidence="4" key="1">
    <citation type="submission" date="2017-02" db="UniProtKB">
        <authorList>
            <consortium name="WormBaseParasite"/>
        </authorList>
    </citation>
    <scope>IDENTIFICATION</scope>
</reference>
<evidence type="ECO:0000313" key="2">
    <source>
        <dbReference type="EMBL" id="VDK21009.1"/>
    </source>
</evidence>
<name>A0A0M3J6H8_ANISI</name>
<feature type="compositionally biased region" description="Basic and acidic residues" evidence="1">
    <location>
        <begin position="1"/>
        <end position="12"/>
    </location>
</feature>
<dbReference type="Proteomes" id="UP000267096">
    <property type="component" value="Unassembled WGS sequence"/>
</dbReference>